<dbReference type="Gene3D" id="2.130.10.10">
    <property type="entry name" value="YVTN repeat-like/Quinoprotein amine dehydrogenase"/>
    <property type="match status" value="1"/>
</dbReference>
<dbReference type="InterPro" id="IPR001680">
    <property type="entry name" value="WD40_rpt"/>
</dbReference>
<evidence type="ECO:0000256" key="1">
    <source>
        <dbReference type="ARBA" id="ARBA00022574"/>
    </source>
</evidence>
<dbReference type="PROSITE" id="PS50294">
    <property type="entry name" value="WD_REPEATS_REGION"/>
    <property type="match status" value="2"/>
</dbReference>
<dbReference type="Proteomes" id="UP000007174">
    <property type="component" value="Unassembled WGS sequence"/>
</dbReference>
<gene>
    <name evidence="8" type="ORF">CH063_14239</name>
</gene>
<dbReference type="InterPro" id="IPR015943">
    <property type="entry name" value="WD40/YVTN_repeat-like_dom_sf"/>
</dbReference>
<dbReference type="SMART" id="SM00320">
    <property type="entry name" value="WD40"/>
    <property type="match status" value="2"/>
</dbReference>
<comment type="similarity">
    <text evidence="4">Belongs to the WD repeat MDV1/CAF4 family.</text>
</comment>
<dbReference type="GO" id="GO:1990234">
    <property type="term" value="C:transferase complex"/>
    <property type="evidence" value="ECO:0007669"/>
    <property type="project" value="UniProtKB-ARBA"/>
</dbReference>
<feature type="repeat" description="WD" evidence="7">
    <location>
        <begin position="44"/>
        <end position="73"/>
    </location>
</feature>
<name>H1VXR5_COLHI</name>
<feature type="non-terminal residue" evidence="8">
    <location>
        <position position="73"/>
    </location>
</feature>
<organism evidence="8 9">
    <name type="scientific">Colletotrichum higginsianum (strain IMI 349063)</name>
    <name type="common">Crucifer anthracnose fungus</name>
    <dbReference type="NCBI Taxonomy" id="759273"/>
    <lineage>
        <taxon>Eukaryota</taxon>
        <taxon>Fungi</taxon>
        <taxon>Dikarya</taxon>
        <taxon>Ascomycota</taxon>
        <taxon>Pezizomycotina</taxon>
        <taxon>Sordariomycetes</taxon>
        <taxon>Hypocreomycetidae</taxon>
        <taxon>Glomerellales</taxon>
        <taxon>Glomerellaceae</taxon>
        <taxon>Colletotrichum</taxon>
        <taxon>Colletotrichum destructivum species complex</taxon>
    </lineage>
</organism>
<dbReference type="VEuPathDB" id="FungiDB:CH63R_14445"/>
<dbReference type="InterPro" id="IPR036322">
    <property type="entry name" value="WD40_repeat_dom_sf"/>
</dbReference>
<dbReference type="Pfam" id="PF00400">
    <property type="entry name" value="WD40"/>
    <property type="match status" value="2"/>
</dbReference>
<evidence type="ECO:0000256" key="6">
    <source>
        <dbReference type="ARBA" id="ARBA00043913"/>
    </source>
</evidence>
<dbReference type="EMBL" id="CACQ02007374">
    <property type="protein sequence ID" value="CCF45027.1"/>
    <property type="molecule type" value="Genomic_DNA"/>
</dbReference>
<evidence type="ECO:0000256" key="3">
    <source>
        <dbReference type="ARBA" id="ARBA00023054"/>
    </source>
</evidence>
<evidence type="ECO:0000313" key="9">
    <source>
        <dbReference type="Proteomes" id="UP000007174"/>
    </source>
</evidence>
<comment type="function">
    <text evidence="6">Involved in mitochondrial fission. Acts as an adapter protein required to form mitochondrial fission complexes. Formation of these complexes is required to promote constriction and fission of the mitochondrial compartment at a late step in mitochondrial division.</text>
</comment>
<sequence>MLEGHRRPVKSVVFSGDGTHLASASYDRTVKGWDSATGQCLWTLKGHRTAVNSVAFSGDGTRLASASSDKTVK</sequence>
<proteinExistence type="inferred from homology"/>
<protein>
    <recommendedName>
        <fullName evidence="5">Mitochondrial division protein 1</fullName>
    </recommendedName>
</protein>
<keyword evidence="2" id="KW-0677">Repeat</keyword>
<evidence type="ECO:0000256" key="7">
    <source>
        <dbReference type="PROSITE-ProRule" id="PRU00221"/>
    </source>
</evidence>
<dbReference type="PANTHER" id="PTHR22847">
    <property type="entry name" value="WD40 REPEAT PROTEIN"/>
    <property type="match status" value="1"/>
</dbReference>
<dbReference type="PANTHER" id="PTHR22847:SF637">
    <property type="entry name" value="WD REPEAT DOMAIN 5B"/>
    <property type="match status" value="1"/>
</dbReference>
<dbReference type="STRING" id="759273.H1VXR5"/>
<dbReference type="HOGENOM" id="CLU_000288_57_30_1"/>
<evidence type="ECO:0000256" key="5">
    <source>
        <dbReference type="ARBA" id="ARBA00039789"/>
    </source>
</evidence>
<dbReference type="PROSITE" id="PS50082">
    <property type="entry name" value="WD_REPEATS_2"/>
    <property type="match status" value="2"/>
</dbReference>
<evidence type="ECO:0000256" key="2">
    <source>
        <dbReference type="ARBA" id="ARBA00022737"/>
    </source>
</evidence>
<feature type="repeat" description="WD" evidence="7">
    <location>
        <begin position="2"/>
        <end position="43"/>
    </location>
</feature>
<evidence type="ECO:0000313" key="8">
    <source>
        <dbReference type="EMBL" id="CCF45027.1"/>
    </source>
</evidence>
<keyword evidence="3" id="KW-0175">Coiled coil</keyword>
<dbReference type="AlphaFoldDB" id="H1VXR5"/>
<keyword evidence="1 7" id="KW-0853">WD repeat</keyword>
<dbReference type="eggNOG" id="KOG0295">
    <property type="taxonomic scope" value="Eukaryota"/>
</dbReference>
<evidence type="ECO:0000256" key="4">
    <source>
        <dbReference type="ARBA" id="ARBA00038415"/>
    </source>
</evidence>
<reference evidence="9" key="1">
    <citation type="journal article" date="2012" name="Nat. Genet.">
        <title>Lifestyle transitions in plant pathogenic Colletotrichum fungi deciphered by genome and transcriptome analyses.</title>
        <authorList>
            <person name="O'Connell R.J."/>
            <person name="Thon M.R."/>
            <person name="Hacquard S."/>
            <person name="Amyotte S.G."/>
            <person name="Kleemann J."/>
            <person name="Torres M.F."/>
            <person name="Damm U."/>
            <person name="Buiate E.A."/>
            <person name="Epstein L."/>
            <person name="Alkan N."/>
            <person name="Altmueller J."/>
            <person name="Alvarado-Balderrama L."/>
            <person name="Bauser C.A."/>
            <person name="Becker C."/>
            <person name="Birren B.W."/>
            <person name="Chen Z."/>
            <person name="Choi J."/>
            <person name="Crouch J.A."/>
            <person name="Duvick J.P."/>
            <person name="Farman M.A."/>
            <person name="Gan P."/>
            <person name="Heiman D."/>
            <person name="Henrissat B."/>
            <person name="Howard R.J."/>
            <person name="Kabbage M."/>
            <person name="Koch C."/>
            <person name="Kracher B."/>
            <person name="Kubo Y."/>
            <person name="Law A.D."/>
            <person name="Lebrun M.-H."/>
            <person name="Lee Y.-H."/>
            <person name="Miyara I."/>
            <person name="Moore N."/>
            <person name="Neumann U."/>
            <person name="Nordstroem K."/>
            <person name="Panaccione D.G."/>
            <person name="Panstruga R."/>
            <person name="Place M."/>
            <person name="Proctor R.H."/>
            <person name="Prusky D."/>
            <person name="Rech G."/>
            <person name="Reinhardt R."/>
            <person name="Rollins J.A."/>
            <person name="Rounsley S."/>
            <person name="Schardl C.L."/>
            <person name="Schwartz D.C."/>
            <person name="Shenoy N."/>
            <person name="Shirasu K."/>
            <person name="Sikhakolli U.R."/>
            <person name="Stueber K."/>
            <person name="Sukno S.A."/>
            <person name="Sweigard J.A."/>
            <person name="Takano Y."/>
            <person name="Takahara H."/>
            <person name="Trail F."/>
            <person name="van der Does H.C."/>
            <person name="Voll L.M."/>
            <person name="Will I."/>
            <person name="Young S."/>
            <person name="Zeng Q."/>
            <person name="Zhang J."/>
            <person name="Zhou S."/>
            <person name="Dickman M.B."/>
            <person name="Schulze-Lefert P."/>
            <person name="Ver Loren van Themaat E."/>
            <person name="Ma L.-J."/>
            <person name="Vaillancourt L.J."/>
        </authorList>
    </citation>
    <scope>NUCLEOTIDE SEQUENCE [LARGE SCALE GENOMIC DNA]</scope>
    <source>
        <strain evidence="9">IMI 349063</strain>
    </source>
</reference>
<accession>H1VXR5</accession>
<dbReference type="SUPFAM" id="SSF50978">
    <property type="entry name" value="WD40 repeat-like"/>
    <property type="match status" value="1"/>
</dbReference>